<evidence type="ECO:0000259" key="1">
    <source>
        <dbReference type="PROSITE" id="PS50943"/>
    </source>
</evidence>
<dbReference type="Pfam" id="PF01381">
    <property type="entry name" value="HTH_3"/>
    <property type="match status" value="1"/>
</dbReference>
<dbReference type="EMBL" id="JJML01000064">
    <property type="protein sequence ID" value="KGF71565.1"/>
    <property type="molecule type" value="Genomic_DNA"/>
</dbReference>
<protein>
    <recommendedName>
        <fullName evidence="1">HTH cro/C1-type domain-containing protein</fullName>
    </recommendedName>
</protein>
<proteinExistence type="predicted"/>
<dbReference type="PROSITE" id="PS50943">
    <property type="entry name" value="HTH_CROC1"/>
    <property type="match status" value="1"/>
</dbReference>
<dbReference type="AlphaFoldDB" id="A0A098TGA3"/>
<comment type="caution">
    <text evidence="2">The sequence shown here is derived from an EMBL/GenBank/DDBJ whole genome shotgun (WGS) entry which is preliminary data.</text>
</comment>
<name>A0A098TGA3_9CYAN</name>
<reference evidence="2 3" key="1">
    <citation type="journal article" date="2014" name="Mol. Ecol.">
        <title>Evolution of Synechococcus.</title>
        <authorList>
            <person name="Dvorak P."/>
            <person name="Casamatta D."/>
            <person name="Hasler P."/>
            <person name="Poulickova A."/>
            <person name="Ondrej V."/>
            <person name="Sanges R."/>
        </authorList>
    </citation>
    <scope>NUCLEOTIDE SEQUENCE [LARGE SCALE GENOMIC DNA]</scope>
    <source>
        <strain evidence="2 3">CAUP A 1101</strain>
    </source>
</reference>
<dbReference type="Proteomes" id="UP000030170">
    <property type="component" value="Unassembled WGS sequence"/>
</dbReference>
<organism evidence="2 3">
    <name type="scientific">Neosynechococcus sphagnicola sy1</name>
    <dbReference type="NCBI Taxonomy" id="1497020"/>
    <lineage>
        <taxon>Bacteria</taxon>
        <taxon>Bacillati</taxon>
        <taxon>Cyanobacteriota</taxon>
        <taxon>Cyanophyceae</taxon>
        <taxon>Neosynechococcales</taxon>
        <taxon>Neosynechococcaceae</taxon>
        <taxon>Neosynechococcus</taxon>
    </lineage>
</organism>
<evidence type="ECO:0000313" key="2">
    <source>
        <dbReference type="EMBL" id="KGF71565.1"/>
    </source>
</evidence>
<dbReference type="GO" id="GO:0003677">
    <property type="term" value="F:DNA binding"/>
    <property type="evidence" value="ECO:0007669"/>
    <property type="project" value="InterPro"/>
</dbReference>
<accession>A0A098TGA3</accession>
<dbReference type="SUPFAM" id="SSF47413">
    <property type="entry name" value="lambda repressor-like DNA-binding domains"/>
    <property type="match status" value="1"/>
</dbReference>
<dbReference type="InterPro" id="IPR010982">
    <property type="entry name" value="Lambda_DNA-bd_dom_sf"/>
</dbReference>
<dbReference type="InterPro" id="IPR001387">
    <property type="entry name" value="Cro/C1-type_HTH"/>
</dbReference>
<dbReference type="Gene3D" id="1.10.260.40">
    <property type="entry name" value="lambda repressor-like DNA-binding domains"/>
    <property type="match status" value="1"/>
</dbReference>
<dbReference type="SMART" id="SM00530">
    <property type="entry name" value="HTH_XRE"/>
    <property type="match status" value="1"/>
</dbReference>
<feature type="domain" description="HTH cro/C1-type" evidence="1">
    <location>
        <begin position="20"/>
        <end position="73"/>
    </location>
</feature>
<keyword evidence="3" id="KW-1185">Reference proteome</keyword>
<gene>
    <name evidence="2" type="ORF">DO97_17520</name>
</gene>
<sequence>MRQSNYGKMVKKLVSPLMLLRMQAGLTQSELAEALGVSDTTVRNWEKGRTVAQLTIPQIKILCKLVKKPIEDIPDSFAPQPIQGHE</sequence>
<dbReference type="CDD" id="cd00093">
    <property type="entry name" value="HTH_XRE"/>
    <property type="match status" value="1"/>
</dbReference>
<evidence type="ECO:0000313" key="3">
    <source>
        <dbReference type="Proteomes" id="UP000030170"/>
    </source>
</evidence>